<dbReference type="GO" id="GO:0016887">
    <property type="term" value="F:ATP hydrolysis activity"/>
    <property type="evidence" value="ECO:0007669"/>
    <property type="project" value="UniProtKB-UniRule"/>
</dbReference>
<dbReference type="PROSITE" id="PS50893">
    <property type="entry name" value="ABC_TRANSPORTER_2"/>
    <property type="match status" value="1"/>
</dbReference>
<keyword evidence="4 9" id="KW-0547">Nucleotide-binding</keyword>
<keyword evidence="9" id="KW-0472">Membrane</keyword>
<dbReference type="FunFam" id="3.40.50.300:FF:000201">
    <property type="entry name" value="Glycine betaine/L-proline ABC transporter ATP-binding protein"/>
    <property type="match status" value="1"/>
</dbReference>
<dbReference type="InterPro" id="IPR005892">
    <property type="entry name" value="Gly-betaine_transp_ATP-bd"/>
</dbReference>
<dbReference type="EC" id="7.6.2.9" evidence="9"/>
<protein>
    <recommendedName>
        <fullName evidence="9">Quaternary amine transport ATP-binding protein</fullName>
        <ecNumber evidence="9">7.6.2.9</ecNumber>
    </recommendedName>
</protein>
<feature type="domain" description="ABC transporter" evidence="10">
    <location>
        <begin position="2"/>
        <end position="236"/>
    </location>
</feature>
<dbReference type="GO" id="GO:0005524">
    <property type="term" value="F:ATP binding"/>
    <property type="evidence" value="ECO:0007669"/>
    <property type="project" value="UniProtKB-UniRule"/>
</dbReference>
<evidence type="ECO:0000256" key="1">
    <source>
        <dbReference type="ARBA" id="ARBA00005417"/>
    </source>
</evidence>
<keyword evidence="6" id="KW-0029">Amino-acid transport</keyword>
<dbReference type="InterPro" id="IPR000644">
    <property type="entry name" value="CBS_dom"/>
</dbReference>
<keyword evidence="5 9" id="KW-0067">ATP-binding</keyword>
<comment type="subcellular location">
    <subcellularLocation>
        <location evidence="9">Cell inner membrane</location>
        <topology evidence="9">Peripheral membrane protein</topology>
    </subcellularLocation>
</comment>
<dbReference type="InterPro" id="IPR003439">
    <property type="entry name" value="ABC_transporter-like_ATP-bd"/>
</dbReference>
<keyword evidence="2 9" id="KW-0813">Transport</keyword>
<comment type="caution">
    <text evidence="12">The sequence shown here is derived from an EMBL/GenBank/DDBJ whole genome shotgun (WGS) entry which is preliminary data.</text>
</comment>
<proteinExistence type="inferred from homology"/>
<accession>A0A0F5I4W3</accession>
<dbReference type="Gene3D" id="3.40.50.300">
    <property type="entry name" value="P-loop containing nucleotide triphosphate hydrolases"/>
    <property type="match status" value="1"/>
</dbReference>
<feature type="domain" description="CBS" evidence="11">
    <location>
        <begin position="315"/>
        <end position="373"/>
    </location>
</feature>
<evidence type="ECO:0000256" key="2">
    <source>
        <dbReference type="ARBA" id="ARBA00022448"/>
    </source>
</evidence>
<keyword evidence="13" id="KW-1185">Reference proteome</keyword>
<dbReference type="GO" id="GO:0006970">
    <property type="term" value="P:response to osmotic stress"/>
    <property type="evidence" value="ECO:0007669"/>
    <property type="project" value="UniProtKB-ARBA"/>
</dbReference>
<dbReference type="CDD" id="cd04583">
    <property type="entry name" value="CBS_pair_ABC_OpuCA_assoc"/>
    <property type="match status" value="1"/>
</dbReference>
<dbReference type="Proteomes" id="UP000031563">
    <property type="component" value="Unassembled WGS sequence"/>
</dbReference>
<evidence type="ECO:0000256" key="4">
    <source>
        <dbReference type="ARBA" id="ARBA00022741"/>
    </source>
</evidence>
<dbReference type="SUPFAM" id="SSF52540">
    <property type="entry name" value="P-loop containing nucleoside triphosphate hydrolases"/>
    <property type="match status" value="1"/>
</dbReference>
<keyword evidence="9" id="KW-0997">Cell inner membrane</keyword>
<dbReference type="SMART" id="SM00116">
    <property type="entry name" value="CBS"/>
    <property type="match status" value="2"/>
</dbReference>
<reference evidence="12" key="1">
    <citation type="submission" date="2015-02" db="EMBL/GenBank/DDBJ databases">
        <title>Genome Assembly of Bacillaceae bacterium MTCC 8252.</title>
        <authorList>
            <person name="Verma A."/>
            <person name="Khatri I."/>
            <person name="Mual P."/>
            <person name="Subramanian S."/>
            <person name="Krishnamurthi S."/>
        </authorList>
    </citation>
    <scope>NUCLEOTIDE SEQUENCE [LARGE SCALE GENOMIC DNA]</scope>
    <source>
        <strain evidence="12">MTCC 8252</strain>
    </source>
</reference>
<dbReference type="CDD" id="cd03295">
    <property type="entry name" value="ABC_OpuCA_Osmoprotection"/>
    <property type="match status" value="1"/>
</dbReference>
<dbReference type="PROSITE" id="PS00211">
    <property type="entry name" value="ABC_TRANSPORTER_1"/>
    <property type="match status" value="1"/>
</dbReference>
<sequence length="384" mass="43485">MLEFKNVTKRYNSGRPAVNNLNLKIEKGEFVCFIGPSGCGKTTTMKMVNRLIDVTEGTILVDGKDINKQNPVELRRSIGYVIQQIGLMPHMTIKENIVLVGTLLKWRKEKKDQRARELIKLVDLPDEYLDKYPHELSGGQQQRIGVLRALAANPPLILMDEPFGALDPITRDSLQDEFKKLQRELGKTIIFVTHDMDEALKLGDRIVIMRNGEIVQADTPDEILRNPADEFVEEFIGKERLIQGRPDVVTVEQIMSGSPITVQMDETLKNAISIMKDNRVDSLLVVDSINRLRGFIDIEIINAHYKKAKTVDEVMEKKVFSVSKESLLRDTVHKILRRGVKYVPVVDEDQKLAGIVTRATLANVVYDAIWGDGIEIEEAETLNE</sequence>
<dbReference type="GO" id="GO:0015418">
    <property type="term" value="F:ABC-type quaternary ammonium compound transporting activity"/>
    <property type="evidence" value="ECO:0007669"/>
    <property type="project" value="UniProtKB-EC"/>
</dbReference>
<feature type="domain" description="CBS" evidence="11">
    <location>
        <begin position="255"/>
        <end position="313"/>
    </location>
</feature>
<evidence type="ECO:0000256" key="8">
    <source>
        <dbReference type="PROSITE-ProRule" id="PRU00703"/>
    </source>
</evidence>
<evidence type="ECO:0000259" key="11">
    <source>
        <dbReference type="PROSITE" id="PS51371"/>
    </source>
</evidence>
<gene>
    <name evidence="12" type="ORF">QY95_01273</name>
</gene>
<evidence type="ECO:0000313" key="12">
    <source>
        <dbReference type="EMBL" id="KKB40699.1"/>
    </source>
</evidence>
<dbReference type="STRING" id="1221996.QY95_01273"/>
<name>A0A0F5I4W3_BACTR</name>
<dbReference type="NCBIfam" id="TIGR01186">
    <property type="entry name" value="proV"/>
    <property type="match status" value="1"/>
</dbReference>
<dbReference type="PANTHER" id="PTHR43117">
    <property type="entry name" value="OSMOPROTECTANT IMPORT ATP-BINDING PROTEIN OSMV"/>
    <property type="match status" value="1"/>
</dbReference>
<evidence type="ECO:0000259" key="10">
    <source>
        <dbReference type="PROSITE" id="PS50893"/>
    </source>
</evidence>
<dbReference type="PANTHER" id="PTHR43117:SF3">
    <property type="entry name" value="CHOLINE TRANSPORT ATP-BINDING PROTEIN OPUBA"/>
    <property type="match status" value="1"/>
</dbReference>
<evidence type="ECO:0000256" key="5">
    <source>
        <dbReference type="ARBA" id="ARBA00022840"/>
    </source>
</evidence>
<evidence type="ECO:0000313" key="13">
    <source>
        <dbReference type="Proteomes" id="UP000031563"/>
    </source>
</evidence>
<keyword evidence="9" id="KW-1003">Cell membrane</keyword>
<comment type="catalytic activity">
    <reaction evidence="9">
        <text>a quaternary ammonium(out) + ATP + H2O = a quaternary ammonium(in) + ADP + phosphate + H(+)</text>
        <dbReference type="Rhea" id="RHEA:11036"/>
        <dbReference type="ChEBI" id="CHEBI:15377"/>
        <dbReference type="ChEBI" id="CHEBI:15378"/>
        <dbReference type="ChEBI" id="CHEBI:30616"/>
        <dbReference type="ChEBI" id="CHEBI:35267"/>
        <dbReference type="ChEBI" id="CHEBI:43474"/>
        <dbReference type="ChEBI" id="CHEBI:456216"/>
    </reaction>
</comment>
<dbReference type="RefSeq" id="WP_039233251.1">
    <property type="nucleotide sequence ID" value="NZ_JWIR02000027.1"/>
</dbReference>
<keyword evidence="3" id="KW-0677">Repeat</keyword>
<comment type="similarity">
    <text evidence="1 9">Belongs to the ABC transporter superfamily.</text>
</comment>
<comment type="subunit">
    <text evidence="9">The complex is probably composed of two ATP-binding proteins, two transmembrane proteins and a solute-binding protein.</text>
</comment>
<dbReference type="InterPro" id="IPR017871">
    <property type="entry name" value="ABC_transporter-like_CS"/>
</dbReference>
<dbReference type="SMART" id="SM00382">
    <property type="entry name" value="AAA"/>
    <property type="match status" value="1"/>
</dbReference>
<dbReference type="PROSITE" id="PS51371">
    <property type="entry name" value="CBS"/>
    <property type="match status" value="2"/>
</dbReference>
<dbReference type="Gene3D" id="3.10.580.10">
    <property type="entry name" value="CBS-domain"/>
    <property type="match status" value="1"/>
</dbReference>
<organism evidence="12 13">
    <name type="scientific">Bacillus thermotolerans</name>
    <name type="common">Quasibacillus thermotolerans</name>
    <dbReference type="NCBI Taxonomy" id="1221996"/>
    <lineage>
        <taxon>Bacteria</taxon>
        <taxon>Bacillati</taxon>
        <taxon>Bacillota</taxon>
        <taxon>Bacilli</taxon>
        <taxon>Bacillales</taxon>
        <taxon>Bacillaceae</taxon>
        <taxon>Bacillus</taxon>
    </lineage>
</organism>
<dbReference type="InterPro" id="IPR027417">
    <property type="entry name" value="P-loop_NTPase"/>
</dbReference>
<keyword evidence="7 8" id="KW-0129">CBS domain</keyword>
<dbReference type="AlphaFoldDB" id="A0A0F5I4W3"/>
<dbReference type="Pfam" id="PF00005">
    <property type="entry name" value="ABC_tran"/>
    <property type="match status" value="1"/>
</dbReference>
<evidence type="ECO:0000256" key="7">
    <source>
        <dbReference type="ARBA" id="ARBA00023122"/>
    </source>
</evidence>
<dbReference type="InterPro" id="IPR046342">
    <property type="entry name" value="CBS_dom_sf"/>
</dbReference>
<dbReference type="GO" id="GO:0006865">
    <property type="term" value="P:amino acid transport"/>
    <property type="evidence" value="ECO:0007669"/>
    <property type="project" value="UniProtKB-UniRule"/>
</dbReference>
<dbReference type="SUPFAM" id="SSF54631">
    <property type="entry name" value="CBS-domain pair"/>
    <property type="match status" value="1"/>
</dbReference>
<dbReference type="OrthoDB" id="9802264at2"/>
<accession>A0A0F5HXT8</accession>
<dbReference type="EMBL" id="JWIR02000027">
    <property type="protein sequence ID" value="KKB40699.1"/>
    <property type="molecule type" value="Genomic_DNA"/>
</dbReference>
<dbReference type="InterPro" id="IPR003593">
    <property type="entry name" value="AAA+_ATPase"/>
</dbReference>
<dbReference type="GO" id="GO:0005886">
    <property type="term" value="C:plasma membrane"/>
    <property type="evidence" value="ECO:0007669"/>
    <property type="project" value="UniProtKB-SubCell"/>
</dbReference>
<evidence type="ECO:0000256" key="6">
    <source>
        <dbReference type="ARBA" id="ARBA00022970"/>
    </source>
</evidence>
<evidence type="ECO:0000256" key="9">
    <source>
        <dbReference type="RuleBase" id="RU369116"/>
    </source>
</evidence>
<dbReference type="Pfam" id="PF00571">
    <property type="entry name" value="CBS"/>
    <property type="match status" value="2"/>
</dbReference>
<dbReference type="GO" id="GO:0031460">
    <property type="term" value="P:glycine betaine transport"/>
    <property type="evidence" value="ECO:0007669"/>
    <property type="project" value="InterPro"/>
</dbReference>
<evidence type="ECO:0000256" key="3">
    <source>
        <dbReference type="ARBA" id="ARBA00022737"/>
    </source>
</evidence>